<evidence type="ECO:0000256" key="5">
    <source>
        <dbReference type="SAM" id="Phobius"/>
    </source>
</evidence>
<dbReference type="EMBL" id="JACRTB010000011">
    <property type="protein sequence ID" value="MBC8576496.1"/>
    <property type="molecule type" value="Genomic_DNA"/>
</dbReference>
<dbReference type="EC" id="2.7.13.3" evidence="2"/>
<evidence type="ECO:0000313" key="7">
    <source>
        <dbReference type="EMBL" id="MBC8576496.1"/>
    </source>
</evidence>
<gene>
    <name evidence="7" type="ORF">H8717_08770</name>
</gene>
<dbReference type="PANTHER" id="PTHR45339:SF1">
    <property type="entry name" value="HYBRID SIGNAL TRANSDUCTION HISTIDINE KINASE J"/>
    <property type="match status" value="1"/>
</dbReference>
<dbReference type="CDD" id="cd00082">
    <property type="entry name" value="HisKA"/>
    <property type="match status" value="1"/>
</dbReference>
<keyword evidence="3" id="KW-0597">Phosphoprotein</keyword>
<keyword evidence="4" id="KW-0902">Two-component regulatory system</keyword>
<keyword evidence="5" id="KW-1133">Transmembrane helix</keyword>
<accession>A0ABR7NJA5</accession>
<protein>
    <recommendedName>
        <fullName evidence="2">histidine kinase</fullName>
        <ecNumber evidence="2">2.7.13.3</ecNumber>
    </recommendedName>
</protein>
<comment type="catalytic activity">
    <reaction evidence="1">
        <text>ATP + protein L-histidine = ADP + protein N-phospho-L-histidine.</text>
        <dbReference type="EC" id="2.7.13.3"/>
    </reaction>
</comment>
<proteinExistence type="predicted"/>
<dbReference type="Pfam" id="PF00512">
    <property type="entry name" value="HisKA"/>
    <property type="match status" value="1"/>
</dbReference>
<dbReference type="Gene3D" id="1.10.287.130">
    <property type="match status" value="1"/>
</dbReference>
<dbReference type="InterPro" id="IPR036097">
    <property type="entry name" value="HisK_dim/P_sf"/>
</dbReference>
<keyword evidence="8" id="KW-1185">Reference proteome</keyword>
<comment type="caution">
    <text evidence="7">The sequence shown here is derived from an EMBL/GenBank/DDBJ whole genome shotgun (WGS) entry which is preliminary data.</text>
</comment>
<dbReference type="RefSeq" id="WP_316248699.1">
    <property type="nucleotide sequence ID" value="NZ_JACRTB010000011.1"/>
</dbReference>
<keyword evidence="5" id="KW-0812">Transmembrane</keyword>
<evidence type="ECO:0000259" key="6">
    <source>
        <dbReference type="Pfam" id="PF00512"/>
    </source>
</evidence>
<dbReference type="SUPFAM" id="SSF47384">
    <property type="entry name" value="Homodimeric domain of signal transducing histidine kinase"/>
    <property type="match status" value="1"/>
</dbReference>
<evidence type="ECO:0000256" key="4">
    <source>
        <dbReference type="ARBA" id="ARBA00023012"/>
    </source>
</evidence>
<evidence type="ECO:0000313" key="8">
    <source>
        <dbReference type="Proteomes" id="UP000658131"/>
    </source>
</evidence>
<organism evidence="7 8">
    <name type="scientific">Yanshouia hominis</name>
    <dbReference type="NCBI Taxonomy" id="2763673"/>
    <lineage>
        <taxon>Bacteria</taxon>
        <taxon>Bacillati</taxon>
        <taxon>Bacillota</taxon>
        <taxon>Clostridia</taxon>
        <taxon>Eubacteriales</taxon>
        <taxon>Oscillospiraceae</taxon>
        <taxon>Yanshouia</taxon>
    </lineage>
</organism>
<keyword evidence="5" id="KW-0472">Membrane</keyword>
<reference evidence="7 8" key="1">
    <citation type="submission" date="2020-08" db="EMBL/GenBank/DDBJ databases">
        <title>Genome public.</title>
        <authorList>
            <person name="Liu C."/>
            <person name="Sun Q."/>
        </authorList>
    </citation>
    <scope>NUCLEOTIDE SEQUENCE [LARGE SCALE GENOMIC DNA]</scope>
    <source>
        <strain evidence="7 8">BX1</strain>
    </source>
</reference>
<dbReference type="InterPro" id="IPR003661">
    <property type="entry name" value="HisK_dim/P_dom"/>
</dbReference>
<name>A0ABR7NJA5_9FIRM</name>
<evidence type="ECO:0000256" key="2">
    <source>
        <dbReference type="ARBA" id="ARBA00012438"/>
    </source>
</evidence>
<evidence type="ECO:0000256" key="1">
    <source>
        <dbReference type="ARBA" id="ARBA00000085"/>
    </source>
</evidence>
<feature type="domain" description="Signal transduction histidine kinase dimerisation/phosphoacceptor" evidence="6">
    <location>
        <begin position="65"/>
        <end position="95"/>
    </location>
</feature>
<evidence type="ECO:0000256" key="3">
    <source>
        <dbReference type="ARBA" id="ARBA00022553"/>
    </source>
</evidence>
<dbReference type="PANTHER" id="PTHR45339">
    <property type="entry name" value="HYBRID SIGNAL TRANSDUCTION HISTIDINE KINASE J"/>
    <property type="match status" value="1"/>
</dbReference>
<feature type="transmembrane region" description="Helical" evidence="5">
    <location>
        <begin position="17"/>
        <end position="36"/>
    </location>
</feature>
<sequence length="150" mass="16703">MTLSLFIPFSEVFCRNYLLVLLPAVILIGIVSKFYFQTAQHLRTLEKGKWELNLALRQAESASHAKGDFMSRMSHEIRTPLNAVIGYLEIAKDEQADTAALAFGMTGGLLNGEQKFDIKKRRLFHKKIPKAQPSGFLVAGAGFEPTTFGL</sequence>
<dbReference type="Proteomes" id="UP000658131">
    <property type="component" value="Unassembled WGS sequence"/>
</dbReference>